<reference evidence="2 3" key="1">
    <citation type="submission" date="2016-07" db="EMBL/GenBank/DDBJ databases">
        <title>Multiple horizontal gene transfer events from other fungi enriched the ability of initially mycotrophic Trichoderma (Ascomycota) to feed on dead plant biomass.</title>
        <authorList>
            <consortium name="DOE Joint Genome Institute"/>
            <person name="Aerts A."/>
            <person name="Atanasova L."/>
            <person name="Chenthamara K."/>
            <person name="Zhang J."/>
            <person name="Grujic M."/>
            <person name="Henrissat B."/>
            <person name="Kuo A."/>
            <person name="Salamov A."/>
            <person name="Lipzen A."/>
            <person name="Labutti K."/>
            <person name="Barry K."/>
            <person name="Miao Y."/>
            <person name="Rahimi M.J."/>
            <person name="Shen Q."/>
            <person name="Grigoriev I.V."/>
            <person name="Kubicek C.P."/>
            <person name="Druzhinina I.S."/>
        </authorList>
    </citation>
    <scope>NUCLEOTIDE SEQUENCE [LARGE SCALE GENOMIC DNA]</scope>
    <source>
        <strain evidence="2 3">CBS 433.97</strain>
    </source>
</reference>
<proteinExistence type="predicted"/>
<gene>
    <name evidence="2" type="ORF">M441DRAFT_72292</name>
</gene>
<dbReference type="Proteomes" id="UP000240493">
    <property type="component" value="Unassembled WGS sequence"/>
</dbReference>
<evidence type="ECO:0000313" key="2">
    <source>
        <dbReference type="EMBL" id="PTB37872.1"/>
    </source>
</evidence>
<organism evidence="2 3">
    <name type="scientific">Trichoderma asperellum (strain ATCC 204424 / CBS 433.97 / NBRC 101777)</name>
    <dbReference type="NCBI Taxonomy" id="1042311"/>
    <lineage>
        <taxon>Eukaryota</taxon>
        <taxon>Fungi</taxon>
        <taxon>Dikarya</taxon>
        <taxon>Ascomycota</taxon>
        <taxon>Pezizomycotina</taxon>
        <taxon>Sordariomycetes</taxon>
        <taxon>Hypocreomycetidae</taxon>
        <taxon>Hypocreales</taxon>
        <taxon>Hypocreaceae</taxon>
        <taxon>Trichoderma</taxon>
    </lineage>
</organism>
<feature type="region of interest" description="Disordered" evidence="1">
    <location>
        <begin position="1"/>
        <end position="88"/>
    </location>
</feature>
<feature type="compositionally biased region" description="Polar residues" evidence="1">
    <location>
        <begin position="52"/>
        <end position="64"/>
    </location>
</feature>
<evidence type="ECO:0000256" key="1">
    <source>
        <dbReference type="SAM" id="MobiDB-lite"/>
    </source>
</evidence>
<accession>A0A2T3YZ69</accession>
<keyword evidence="3" id="KW-1185">Reference proteome</keyword>
<dbReference type="OrthoDB" id="4898713at2759"/>
<evidence type="ECO:0000313" key="3">
    <source>
        <dbReference type="Proteomes" id="UP000240493"/>
    </source>
</evidence>
<feature type="compositionally biased region" description="Low complexity" evidence="1">
    <location>
        <begin position="32"/>
        <end position="44"/>
    </location>
</feature>
<name>A0A2T3YZ69_TRIA4</name>
<sequence length="88" mass="9534">MSEEAQKYPHTVAAYIGDDDGDLPYRLMVISNKDNNNNNNNNDNDNGEGANKGTSTEAVQQQAKTVAADSSPISDTGTWEIVDRTDTN</sequence>
<dbReference type="EMBL" id="KZ679267">
    <property type="protein sequence ID" value="PTB37872.1"/>
    <property type="molecule type" value="Genomic_DNA"/>
</dbReference>
<protein>
    <submittedName>
        <fullName evidence="2">Uncharacterized protein</fullName>
    </submittedName>
</protein>
<dbReference type="AlphaFoldDB" id="A0A2T3YZ69"/>